<dbReference type="AlphaFoldDB" id="A0A9W4WN67"/>
<dbReference type="Proteomes" id="UP001153678">
    <property type="component" value="Unassembled WGS sequence"/>
</dbReference>
<evidence type="ECO:0000313" key="1">
    <source>
        <dbReference type="EMBL" id="CAI2173958.1"/>
    </source>
</evidence>
<name>A0A9W4WN67_9GLOM</name>
<sequence>IHASGSWADETEKDIVRHQNKYQPSQLDAILTQINNVSQQLADIHNNLAFTLTRVKIVSSTSKTPIKNVSFQYDHMSTDDWSAFSHKSDTLFTSCQLVTLDKHKLKSKQALNFYWDLI</sequence>
<accession>A0A9W4WN67</accession>
<evidence type="ECO:0000313" key="2">
    <source>
        <dbReference type="Proteomes" id="UP001153678"/>
    </source>
</evidence>
<reference evidence="1" key="1">
    <citation type="submission" date="2022-08" db="EMBL/GenBank/DDBJ databases">
        <authorList>
            <person name="Kallberg Y."/>
            <person name="Tangrot J."/>
            <person name="Rosling A."/>
        </authorList>
    </citation>
    <scope>NUCLEOTIDE SEQUENCE</scope>
    <source>
        <strain evidence="1">Wild A</strain>
    </source>
</reference>
<proteinExistence type="predicted"/>
<gene>
    <name evidence="1" type="ORF">FWILDA_LOCUS6349</name>
</gene>
<dbReference type="EMBL" id="CAMKVN010001141">
    <property type="protein sequence ID" value="CAI2173958.1"/>
    <property type="molecule type" value="Genomic_DNA"/>
</dbReference>
<organism evidence="1 2">
    <name type="scientific">Funneliformis geosporum</name>
    <dbReference type="NCBI Taxonomy" id="1117311"/>
    <lineage>
        <taxon>Eukaryota</taxon>
        <taxon>Fungi</taxon>
        <taxon>Fungi incertae sedis</taxon>
        <taxon>Mucoromycota</taxon>
        <taxon>Glomeromycotina</taxon>
        <taxon>Glomeromycetes</taxon>
        <taxon>Glomerales</taxon>
        <taxon>Glomeraceae</taxon>
        <taxon>Funneliformis</taxon>
    </lineage>
</organism>
<feature type="non-terminal residue" evidence="1">
    <location>
        <position position="118"/>
    </location>
</feature>
<comment type="caution">
    <text evidence="1">The sequence shown here is derived from an EMBL/GenBank/DDBJ whole genome shotgun (WGS) entry which is preliminary data.</text>
</comment>
<protein>
    <submittedName>
        <fullName evidence="1">7422_t:CDS:1</fullName>
    </submittedName>
</protein>
<keyword evidence="2" id="KW-1185">Reference proteome</keyword>